<feature type="domain" description="F-box" evidence="6">
    <location>
        <begin position="364"/>
        <end position="417"/>
    </location>
</feature>
<feature type="compositionally biased region" description="Polar residues" evidence="5">
    <location>
        <begin position="1"/>
        <end position="16"/>
    </location>
</feature>
<evidence type="ECO:0000313" key="7">
    <source>
        <dbReference type="Proteomes" id="UP000694865"/>
    </source>
</evidence>
<dbReference type="Pfam" id="PF12937">
    <property type="entry name" value="F-box-like"/>
    <property type="match status" value="1"/>
</dbReference>
<dbReference type="RefSeq" id="XP_006820807.1">
    <property type="nucleotide sequence ID" value="XM_006820744.1"/>
</dbReference>
<dbReference type="InterPro" id="IPR001810">
    <property type="entry name" value="F-box_dom"/>
</dbReference>
<protein>
    <submittedName>
        <fullName evidence="8">F-box only protein 18-like</fullName>
    </submittedName>
</protein>
<feature type="compositionally biased region" description="Polar residues" evidence="5">
    <location>
        <begin position="120"/>
        <end position="145"/>
    </location>
</feature>
<dbReference type="PROSITE" id="PS50181">
    <property type="entry name" value="FBOX"/>
    <property type="match status" value="1"/>
</dbReference>
<dbReference type="SUPFAM" id="SSF52540">
    <property type="entry name" value="P-loop containing nucleoside triphosphate hydrolases"/>
    <property type="match status" value="1"/>
</dbReference>
<dbReference type="Pfam" id="PF13361">
    <property type="entry name" value="UvrD_C"/>
    <property type="match status" value="1"/>
</dbReference>
<dbReference type="Proteomes" id="UP000694865">
    <property type="component" value="Unplaced"/>
</dbReference>
<dbReference type="SUPFAM" id="SSF81383">
    <property type="entry name" value="F-box domain"/>
    <property type="match status" value="1"/>
</dbReference>
<proteinExistence type="predicted"/>
<dbReference type="PANTHER" id="PTHR11070:SF30">
    <property type="entry name" value="F-BOX DNA HELICASE 1"/>
    <property type="match status" value="1"/>
</dbReference>
<evidence type="ECO:0000256" key="2">
    <source>
        <dbReference type="ARBA" id="ARBA00022801"/>
    </source>
</evidence>
<feature type="compositionally biased region" description="Basic and acidic residues" evidence="5">
    <location>
        <begin position="79"/>
        <end position="91"/>
    </location>
</feature>
<dbReference type="InterPro" id="IPR000212">
    <property type="entry name" value="DNA_helicase_UvrD/REP"/>
</dbReference>
<feature type="region of interest" description="Disordered" evidence="5">
    <location>
        <begin position="1"/>
        <end position="99"/>
    </location>
</feature>
<evidence type="ECO:0000256" key="1">
    <source>
        <dbReference type="ARBA" id="ARBA00022741"/>
    </source>
</evidence>
<dbReference type="PANTHER" id="PTHR11070">
    <property type="entry name" value="UVRD / RECB / PCRA DNA HELICASE FAMILY MEMBER"/>
    <property type="match status" value="1"/>
</dbReference>
<evidence type="ECO:0000256" key="4">
    <source>
        <dbReference type="ARBA" id="ARBA00022840"/>
    </source>
</evidence>
<feature type="region of interest" description="Disordered" evidence="5">
    <location>
        <begin position="112"/>
        <end position="145"/>
    </location>
</feature>
<keyword evidence="7" id="KW-1185">Reference proteome</keyword>
<feature type="compositionally biased region" description="Polar residues" evidence="5">
    <location>
        <begin position="53"/>
        <end position="71"/>
    </location>
</feature>
<dbReference type="InterPro" id="IPR027417">
    <property type="entry name" value="P-loop_NTPase"/>
</dbReference>
<evidence type="ECO:0000256" key="3">
    <source>
        <dbReference type="ARBA" id="ARBA00022806"/>
    </source>
</evidence>
<gene>
    <name evidence="8" type="primary">LOC100377885</name>
</gene>
<evidence type="ECO:0000313" key="8">
    <source>
        <dbReference type="RefSeq" id="XP_006820807.1"/>
    </source>
</evidence>
<keyword evidence="1" id="KW-0547">Nucleotide-binding</keyword>
<keyword evidence="2" id="KW-0378">Hydrolase</keyword>
<name>A0ABM0MLB6_SACKO</name>
<sequence length="1169" mass="132088">MQSLLDSYFNKASASRSADKMSAPSKLGVDEPNPKKRKLEMSATECMRRSESVEGTYSLTNPLTLSKSAVDTNKGLYPRSDRKSSKRDAKRSQFCSSTQFSKAKKQTSLLSATSWSSLSQPTKSSNATISNPLPSTPTKQYPHTVTRPTLKTCSSVQTFNVKDAMALNASSKQPIISKKVNASSSSSTLHFTSSQFQQTSNASRKTGHMPVTMHRQYQSPQKTPSTTQPLIHTKVSPKAWSPTSEVYITPPKPARPTNACLSSPKSWSYGDIDSKVSPGTAIKQKSVVKSMTSLFNEMPVLSTDTRKTAVTNESNGNEVDINLIAFENDTELDDIFASQPDTFGLLGEGSKAEEDEEEDFNYFYNAKYEIPDEVVENIFSQLPMIDLCLNVNLVCQKWNDIIVNSKFIPWKKKYHKLKLKDPETYDEIMEMMRSNHMMSYNDCILQIVRYLAGFTRRSNAFMVDHLRKHPQFDFAMEVLHEKLPDTITHGYPSPWSLIGMLVILSEKVKDIQQILHGLLHNTTTTLAMDLIECLYCIATFLFALHGIHNINRGIHYRVFYALYLHENAKISTPSDWNESVGMGTNGQQSLLRYGTGFHGKVRLTHEQTRIVKYDCIKNDIVKIMAFAGTGKTTTLIEYTKRRPNQSFLYVCYNKSVQEQAQGVFPHNVTCKTIHSLAFQQCGRRFSKQLVPDIKTYYVTQNLPTKRSNFTRGKYVKEALDSFLASADEFISTAHVAETFMDANGLIQELSHKERMDIVEDTEYIWDKFCDATDLKIRMTHDGYLKLFQLSKPNLGQFDCILIDEGQDCTPATQSILFSQDCPKILVGDPHQQIYSFKGARNAMREAPASCIFYLTQSFRFGPQIGYIAACLLENFKKVDTKTIVGNDSEDGVYGDKVGQVAVVTRYNYTLFNEAVAIAYNSTNHRMAFAGGMKYLEDLLSSIEDIYTLFGGYSAKPREIKNKFIKKFKFFSKLKEYATKVQDHELLYKIKIVELHHIKIPDHCEKIRSKASSNMKLADIVLTTAHKSKGLEFDTVKLTDDYLMLNDGETFINLPEDELNLMYVAVTRAKKRLLMNKALYTALSQIEENFVFAAPSKKLVCEAEGVKCYHKYCFHVPVTTSTVVLHRNKIILSSGHELNAGVACDDHLCIPPGFATLLKPSDENEKRKTE</sequence>
<keyword evidence="3" id="KW-0347">Helicase</keyword>
<keyword evidence="4" id="KW-0067">ATP-binding</keyword>
<dbReference type="Gene3D" id="3.40.50.300">
    <property type="entry name" value="P-loop containing nucleotide triphosphate hydrolases"/>
    <property type="match status" value="2"/>
</dbReference>
<evidence type="ECO:0000256" key="5">
    <source>
        <dbReference type="SAM" id="MobiDB-lite"/>
    </source>
</evidence>
<organism evidence="7 8">
    <name type="scientific">Saccoglossus kowalevskii</name>
    <name type="common">Acorn worm</name>
    <dbReference type="NCBI Taxonomy" id="10224"/>
    <lineage>
        <taxon>Eukaryota</taxon>
        <taxon>Metazoa</taxon>
        <taxon>Hemichordata</taxon>
        <taxon>Enteropneusta</taxon>
        <taxon>Harrimaniidae</taxon>
        <taxon>Saccoglossus</taxon>
    </lineage>
</organism>
<dbReference type="Pfam" id="PF13245">
    <property type="entry name" value="AAA_19"/>
    <property type="match status" value="1"/>
</dbReference>
<dbReference type="InterPro" id="IPR036047">
    <property type="entry name" value="F-box-like_dom_sf"/>
</dbReference>
<dbReference type="GeneID" id="100377885"/>
<evidence type="ECO:0000259" key="6">
    <source>
        <dbReference type="PROSITE" id="PS50181"/>
    </source>
</evidence>
<reference evidence="8" key="1">
    <citation type="submission" date="2025-08" db="UniProtKB">
        <authorList>
            <consortium name="RefSeq"/>
        </authorList>
    </citation>
    <scope>IDENTIFICATION</scope>
    <source>
        <tissue evidence="8">Testes</tissue>
    </source>
</reference>
<accession>A0ABM0MLB6</accession>
<dbReference type="SMART" id="SM00256">
    <property type="entry name" value="FBOX"/>
    <property type="match status" value="1"/>
</dbReference>
<dbReference type="InterPro" id="IPR014017">
    <property type="entry name" value="DNA_helicase_UvrD-like_C"/>
</dbReference>
<dbReference type="Gene3D" id="1.20.1280.50">
    <property type="match status" value="1"/>
</dbReference>